<dbReference type="InterPro" id="IPR018181">
    <property type="entry name" value="Heat_shock_70_CS"/>
</dbReference>
<dbReference type="Gene3D" id="3.30.420.40">
    <property type="match status" value="2"/>
</dbReference>
<dbReference type="FunFam" id="2.60.34.10:FF:000014">
    <property type="entry name" value="Chaperone protein DnaK HSP70"/>
    <property type="match status" value="1"/>
</dbReference>
<dbReference type="GO" id="GO:0005524">
    <property type="term" value="F:ATP binding"/>
    <property type="evidence" value="ECO:0007669"/>
    <property type="project" value="UniProtKB-UniRule"/>
</dbReference>
<evidence type="ECO:0000256" key="4">
    <source>
        <dbReference type="ARBA" id="ARBA00022840"/>
    </source>
</evidence>
<protein>
    <recommendedName>
        <fullName evidence="7">Chaperone protein DnaK</fullName>
    </recommendedName>
    <alternativeName>
        <fullName evidence="7">HSP70</fullName>
    </alternativeName>
    <alternativeName>
        <fullName evidence="7">Heat shock 70 kDa protein</fullName>
    </alternativeName>
    <alternativeName>
        <fullName evidence="7">Heat shock protein 70</fullName>
    </alternativeName>
</protein>
<evidence type="ECO:0000313" key="11">
    <source>
        <dbReference type="EMBL" id="MBB3045246.1"/>
    </source>
</evidence>
<comment type="similarity">
    <text evidence="1 7 8">Belongs to the heat shock protein 70 family.</text>
</comment>
<dbReference type="HAMAP" id="MF_00332">
    <property type="entry name" value="DnaK"/>
    <property type="match status" value="1"/>
</dbReference>
<keyword evidence="5 7" id="KW-0346">Stress response</keyword>
<evidence type="ECO:0000256" key="1">
    <source>
        <dbReference type="ARBA" id="ARBA00007381"/>
    </source>
</evidence>
<dbReference type="NCBIfam" id="NF001413">
    <property type="entry name" value="PRK00290.1"/>
    <property type="match status" value="1"/>
</dbReference>
<feature type="region of interest" description="Disordered" evidence="10">
    <location>
        <begin position="588"/>
        <end position="625"/>
    </location>
</feature>
<dbReference type="InterPro" id="IPR012725">
    <property type="entry name" value="Chaperone_DnaK"/>
</dbReference>
<keyword evidence="3 7" id="KW-0547">Nucleotide-binding</keyword>
<dbReference type="SUPFAM" id="SSF100934">
    <property type="entry name" value="Heat shock protein 70kD (HSP70), C-terminal subdomain"/>
    <property type="match status" value="1"/>
</dbReference>
<dbReference type="Gene3D" id="2.60.34.10">
    <property type="entry name" value="Substrate Binding Domain Of DNAk, Chain A, domain 1"/>
    <property type="match status" value="1"/>
</dbReference>
<evidence type="ECO:0000256" key="8">
    <source>
        <dbReference type="RuleBase" id="RU003322"/>
    </source>
</evidence>
<dbReference type="Pfam" id="PF00012">
    <property type="entry name" value="HSP70"/>
    <property type="match status" value="1"/>
</dbReference>
<dbReference type="GO" id="GO:0051082">
    <property type="term" value="F:unfolded protein binding"/>
    <property type="evidence" value="ECO:0007669"/>
    <property type="project" value="InterPro"/>
</dbReference>
<dbReference type="EMBL" id="JACHWR010000005">
    <property type="protein sequence ID" value="MBB3045246.1"/>
    <property type="molecule type" value="Genomic_DNA"/>
</dbReference>
<sequence>MARAVGIDLGTTNSVVAVLEGGEPTVIANAEGARTTPSVVAFAKSGEVLVGEVAKRQAVTNVDRTIRSVKRHMGTDWNVKIDDKSFTPQQISAFVLQKLKRDAEAYLGETVTDAVITVPAYFSDAQRQATKEAGEIAGLNVSRIVNEPTAAALAYGLDKGEGDQTILVFDLGGGTFDVSLLEVGKDDDGFATIEVKATSGDNHLGGDDWDARVVDWMVKKFKDNNGVDLGADKIAKQRLQEAAEKAKIELSSSAETTIHLPYITHGESGPLHFEEKLSRSEFQKLTADLLDRTKAPFQSVLKDGGVAVSAIDHVVLVGGSTRMPAVTEVVKELLGGKEPNKGVNPDEVVAVGAALQAGVLKGEVKDVLLLDVTPLSLGIETKGGVMTNLIERNTTIPTKRSEIFTTADDNQPSVEIKVAQGERQMWSQNQPLGNFELTGLPPAPRGVPKIEVTFDIDANGIVHVTAKDQASGREQSMTISGGSALSKDDIDRMVKEAEQYAEEDAKRRAAVETRNQADQLVYTTEKFLADNAEKLPDDVKTEVQADVDALKAVLENADATAEELQAGITKLGESSQKMGAAMYAAAEADQAAAGGTAGAGGSTGESDDDVVDAEIVDEDPEGETK</sequence>
<feature type="compositionally biased region" description="Acidic residues" evidence="10">
    <location>
        <begin position="605"/>
        <end position="625"/>
    </location>
</feature>
<dbReference type="Gene3D" id="1.20.1270.10">
    <property type="match status" value="1"/>
</dbReference>
<dbReference type="InterPro" id="IPR043129">
    <property type="entry name" value="ATPase_NBD"/>
</dbReference>
<keyword evidence="9" id="KW-0175">Coiled coil</keyword>
<dbReference type="AlphaFoldDB" id="A0A7W4W0J5"/>
<name>A0A7W4W0J5_9ACTN</name>
<dbReference type="PROSITE" id="PS00297">
    <property type="entry name" value="HSP70_1"/>
    <property type="match status" value="1"/>
</dbReference>
<dbReference type="PROSITE" id="PS01036">
    <property type="entry name" value="HSP70_3"/>
    <property type="match status" value="1"/>
</dbReference>
<evidence type="ECO:0000256" key="9">
    <source>
        <dbReference type="SAM" id="Coils"/>
    </source>
</evidence>
<comment type="function">
    <text evidence="7">Acts as a chaperone.</text>
</comment>
<evidence type="ECO:0000256" key="7">
    <source>
        <dbReference type="HAMAP-Rule" id="MF_00332"/>
    </source>
</evidence>
<dbReference type="FunFam" id="3.30.420.40:FF:000071">
    <property type="entry name" value="Molecular chaperone DnaK"/>
    <property type="match status" value="1"/>
</dbReference>
<dbReference type="PANTHER" id="PTHR19375">
    <property type="entry name" value="HEAT SHOCK PROTEIN 70KDA"/>
    <property type="match status" value="1"/>
</dbReference>
<evidence type="ECO:0000256" key="2">
    <source>
        <dbReference type="ARBA" id="ARBA00022553"/>
    </source>
</evidence>
<feature type="modified residue" description="Phosphothreonine; by autocatalysis" evidence="7">
    <location>
        <position position="175"/>
    </location>
</feature>
<dbReference type="RefSeq" id="WP_183595240.1">
    <property type="nucleotide sequence ID" value="NZ_JACHWR010000005.1"/>
</dbReference>
<evidence type="ECO:0000313" key="12">
    <source>
        <dbReference type="Proteomes" id="UP000589626"/>
    </source>
</evidence>
<comment type="induction">
    <text evidence="7">By stress conditions e.g. heat shock.</text>
</comment>
<evidence type="ECO:0000256" key="3">
    <source>
        <dbReference type="ARBA" id="ARBA00022741"/>
    </source>
</evidence>
<dbReference type="InterPro" id="IPR013126">
    <property type="entry name" value="Hsp_70_fam"/>
</dbReference>
<dbReference type="GO" id="GO:0140662">
    <property type="term" value="F:ATP-dependent protein folding chaperone"/>
    <property type="evidence" value="ECO:0007669"/>
    <property type="project" value="InterPro"/>
</dbReference>
<dbReference type="FunFam" id="3.90.640.10:FF:000003">
    <property type="entry name" value="Molecular chaperone DnaK"/>
    <property type="match status" value="1"/>
</dbReference>
<keyword evidence="6 7" id="KW-0143">Chaperone</keyword>
<dbReference type="PROSITE" id="PS00329">
    <property type="entry name" value="HSP70_2"/>
    <property type="match status" value="1"/>
</dbReference>
<dbReference type="FunFam" id="1.20.1270.10:FF:000001">
    <property type="entry name" value="Molecular chaperone DnaK"/>
    <property type="match status" value="1"/>
</dbReference>
<dbReference type="SUPFAM" id="SSF53067">
    <property type="entry name" value="Actin-like ATPase domain"/>
    <property type="match status" value="2"/>
</dbReference>
<dbReference type="Proteomes" id="UP000589626">
    <property type="component" value="Unassembled WGS sequence"/>
</dbReference>
<feature type="coiled-coil region" evidence="9">
    <location>
        <begin position="540"/>
        <end position="567"/>
    </location>
</feature>
<dbReference type="Gene3D" id="3.90.640.10">
    <property type="entry name" value="Actin, Chain A, domain 4"/>
    <property type="match status" value="1"/>
</dbReference>
<proteinExistence type="evidence at transcript level"/>
<dbReference type="SUPFAM" id="SSF100920">
    <property type="entry name" value="Heat shock protein 70kD (HSP70), peptide-binding domain"/>
    <property type="match status" value="1"/>
</dbReference>
<reference evidence="11 12" key="1">
    <citation type="submission" date="2020-08" db="EMBL/GenBank/DDBJ databases">
        <title>Sequencing the genomes of 1000 actinobacteria strains.</title>
        <authorList>
            <person name="Klenk H.-P."/>
        </authorList>
    </citation>
    <scope>NUCLEOTIDE SEQUENCE [LARGE SCALE GENOMIC DNA]</scope>
    <source>
        <strain evidence="11 12">DSM 105498</strain>
    </source>
</reference>
<dbReference type="CDD" id="cd10234">
    <property type="entry name" value="ASKHA_NBD_HSP70_DnaK-like"/>
    <property type="match status" value="1"/>
</dbReference>
<evidence type="ECO:0000256" key="5">
    <source>
        <dbReference type="ARBA" id="ARBA00023016"/>
    </source>
</evidence>
<accession>A0A7W4W0J5</accession>
<keyword evidence="12" id="KW-1185">Reference proteome</keyword>
<dbReference type="PRINTS" id="PR00301">
    <property type="entry name" value="HEATSHOCK70"/>
</dbReference>
<gene>
    <name evidence="7" type="primary">dnaK</name>
    <name evidence="11" type="ORF">FHU40_005099</name>
</gene>
<keyword evidence="4 7" id="KW-0067">ATP-binding</keyword>
<evidence type="ECO:0000256" key="10">
    <source>
        <dbReference type="SAM" id="MobiDB-lite"/>
    </source>
</evidence>
<keyword evidence="2 7" id="KW-0597">Phosphoprotein</keyword>
<evidence type="ECO:0000256" key="6">
    <source>
        <dbReference type="ARBA" id="ARBA00023186"/>
    </source>
</evidence>
<dbReference type="NCBIfam" id="TIGR02350">
    <property type="entry name" value="prok_dnaK"/>
    <property type="match status" value="1"/>
</dbReference>
<comment type="caution">
    <text evidence="11">The sequence shown here is derived from an EMBL/GenBank/DDBJ whole genome shotgun (WGS) entry which is preliminary data.</text>
</comment>
<dbReference type="InterPro" id="IPR029047">
    <property type="entry name" value="HSP70_peptide-bd_sf"/>
</dbReference>
<organism evidence="11 12">
    <name type="scientific">Nocardioides soli</name>
    <dbReference type="NCBI Taxonomy" id="1036020"/>
    <lineage>
        <taxon>Bacteria</taxon>
        <taxon>Bacillati</taxon>
        <taxon>Actinomycetota</taxon>
        <taxon>Actinomycetes</taxon>
        <taxon>Propionibacteriales</taxon>
        <taxon>Nocardioidaceae</taxon>
        <taxon>Nocardioides</taxon>
    </lineage>
</organism>
<dbReference type="InterPro" id="IPR029048">
    <property type="entry name" value="HSP70_C_sf"/>
</dbReference>